<dbReference type="AlphaFoldDB" id="A0A921I0Z6"/>
<keyword evidence="1" id="KW-0472">Membrane</keyword>
<keyword evidence="1" id="KW-0812">Transmembrane</keyword>
<keyword evidence="1" id="KW-1133">Transmembrane helix</keyword>
<organism evidence="2 3">
    <name type="scientific">Lachnoclostridium phocaeense</name>
    <dbReference type="NCBI Taxonomy" id="1871021"/>
    <lineage>
        <taxon>Bacteria</taxon>
        <taxon>Bacillati</taxon>
        <taxon>Bacillota</taxon>
        <taxon>Clostridia</taxon>
        <taxon>Lachnospirales</taxon>
        <taxon>Lachnospiraceae</taxon>
    </lineage>
</organism>
<reference evidence="2" key="1">
    <citation type="journal article" date="2021" name="PeerJ">
        <title>Extensive microbial diversity within the chicken gut microbiome revealed by metagenomics and culture.</title>
        <authorList>
            <person name="Gilroy R."/>
            <person name="Ravi A."/>
            <person name="Getino M."/>
            <person name="Pursley I."/>
            <person name="Horton D.L."/>
            <person name="Alikhan N.F."/>
            <person name="Baker D."/>
            <person name="Gharbi K."/>
            <person name="Hall N."/>
            <person name="Watson M."/>
            <person name="Adriaenssens E.M."/>
            <person name="Foster-Nyarko E."/>
            <person name="Jarju S."/>
            <person name="Secka A."/>
            <person name="Antonio M."/>
            <person name="Oren A."/>
            <person name="Chaudhuri R.R."/>
            <person name="La Ragione R."/>
            <person name="Hildebrand F."/>
            <person name="Pallen M.J."/>
        </authorList>
    </citation>
    <scope>NUCLEOTIDE SEQUENCE</scope>
    <source>
        <strain evidence="2">ChiSjej5B23-16112</strain>
    </source>
</reference>
<reference evidence="2" key="2">
    <citation type="submission" date="2021-09" db="EMBL/GenBank/DDBJ databases">
        <authorList>
            <person name="Gilroy R."/>
        </authorList>
    </citation>
    <scope>NUCLEOTIDE SEQUENCE</scope>
    <source>
        <strain evidence="2">ChiSjej5B23-16112</strain>
    </source>
</reference>
<dbReference type="EMBL" id="DYVY01000063">
    <property type="protein sequence ID" value="HJF93929.1"/>
    <property type="molecule type" value="Genomic_DNA"/>
</dbReference>
<gene>
    <name evidence="2" type="ORF">K8V82_03965</name>
</gene>
<feature type="transmembrane region" description="Helical" evidence="1">
    <location>
        <begin position="103"/>
        <end position="122"/>
    </location>
</feature>
<evidence type="ECO:0000313" key="2">
    <source>
        <dbReference type="EMBL" id="HJF93929.1"/>
    </source>
</evidence>
<evidence type="ECO:0000313" key="3">
    <source>
        <dbReference type="Proteomes" id="UP000769156"/>
    </source>
</evidence>
<accession>A0A921I0Z6</accession>
<comment type="caution">
    <text evidence="2">The sequence shown here is derived from an EMBL/GenBank/DDBJ whole genome shotgun (WGS) entry which is preliminary data.</text>
</comment>
<protein>
    <submittedName>
        <fullName evidence="2">Uncharacterized protein</fullName>
    </submittedName>
</protein>
<dbReference type="Proteomes" id="UP000769156">
    <property type="component" value="Unassembled WGS sequence"/>
</dbReference>
<feature type="transmembrane region" description="Helical" evidence="1">
    <location>
        <begin position="176"/>
        <end position="196"/>
    </location>
</feature>
<feature type="transmembrane region" description="Helical" evidence="1">
    <location>
        <begin position="237"/>
        <end position="258"/>
    </location>
</feature>
<evidence type="ECO:0000256" key="1">
    <source>
        <dbReference type="SAM" id="Phobius"/>
    </source>
</evidence>
<name>A0A921I0Z6_9FIRM</name>
<sequence length="271" mass="30746">MKRSQVNEKLRRLAQQEKEAIRPDERHRAMTAALAQNAYKAAAPRRNKMRFPAFVLRQVRYTGKQIWIWQILLLLLIVSAFEQTGDRGSLTDPYFLMFLYRRIPVLLCGAGILSAWSCVPFFDRAVRWKMAEVEAAGCQPSRLKAARLLIAGSSALIMELAVAVAAGTLWQINLEALAAWLFLPFLLAWNCMLFLLDRTKGRFTPWCSASLAAGFAVFAFVWRYVSRAAGSPGDFLAFADGGWLLCGAALLLWAFQIWKQGRKEMERWSYV</sequence>
<feature type="transmembrane region" description="Helical" evidence="1">
    <location>
        <begin position="148"/>
        <end position="170"/>
    </location>
</feature>
<feature type="transmembrane region" description="Helical" evidence="1">
    <location>
        <begin position="203"/>
        <end position="225"/>
    </location>
</feature>
<feature type="transmembrane region" description="Helical" evidence="1">
    <location>
        <begin position="66"/>
        <end position="83"/>
    </location>
</feature>
<proteinExistence type="predicted"/>